<reference evidence="3 4" key="1">
    <citation type="journal article" date="2012" name="BMC Genomics">
        <title>Comparative genomic analysis of human infective Trypanosoma cruzi lineages with the bat-restricted subspecies T. cruzi marinkellei.</title>
        <authorList>
            <person name="Franzen O."/>
            <person name="Talavera-Lopez C."/>
            <person name="Ochaya S."/>
            <person name="Butler C.E."/>
            <person name="Messenger L.A."/>
            <person name="Lewis M.D."/>
            <person name="Llewellyn M.S."/>
            <person name="Marinkelle C.J."/>
            <person name="Tyler K.M."/>
            <person name="Miles M.A."/>
            <person name="Andersson B."/>
        </authorList>
    </citation>
    <scope>NUCLEOTIDE SEQUENCE [LARGE SCALE GENOMIC DNA]</scope>
    <source>
        <strain evidence="3 4">B7</strain>
    </source>
</reference>
<evidence type="ECO:0000256" key="1">
    <source>
        <dbReference type="SAM" id="Coils"/>
    </source>
</evidence>
<protein>
    <recommendedName>
        <fullName evidence="5">200 kDa antigen p200</fullName>
    </recommendedName>
</protein>
<feature type="region of interest" description="Disordered" evidence="2">
    <location>
        <begin position="1"/>
        <end position="40"/>
    </location>
</feature>
<feature type="compositionally biased region" description="Low complexity" evidence="2">
    <location>
        <begin position="705"/>
        <end position="714"/>
    </location>
</feature>
<evidence type="ECO:0000313" key="3">
    <source>
        <dbReference type="EMBL" id="EKF31209.1"/>
    </source>
</evidence>
<name>K2MZL9_TRYCR</name>
<feature type="region of interest" description="Disordered" evidence="2">
    <location>
        <begin position="921"/>
        <end position="989"/>
    </location>
</feature>
<feature type="region of interest" description="Disordered" evidence="2">
    <location>
        <begin position="699"/>
        <end position="757"/>
    </location>
</feature>
<sequence length="989" mass="113570">MEGYSRDEVAAGMCAVGSSPPPTSPPLNQPQSSCVPSPVGRSATVVGGSVIRSPMAMTSPAAHTTSFAAASSAAGRAMESASPVSTTTAAEYVEIEQKQAELRSVVEHRIMTLERSLKRREEEIETLKMQLHKTEEDYQFNYELIKDRDAALEEAATQLQVLYDELKRRKLEESQLSKRLEGFEKETNQLRQRLRETEVEREQTVQRVQQMYQQKERQLKETLGQKETALEAEKQRLHEEYLKRFKAMDDIREETADKSEALAKELEAKWGQQVRGLEEKLVASTKVMDAVQSEKTVIESRYMEASQALSLLKHENESLQQQNQVVVAEAAEKQRELEAKLNEYNAVMGQGIATAEDSIRQQTRRANMLEVECGQLQAQVTELQERLQASRIQRDDDTKRLMEESNKMRENYRKAETQMEEQRRNWAERERQLTLQTQRLQEELEDARKKGDTAVIRMGELQTRYEVSQEERARCEQEIERFRRDLQRCREEEQRTATHAQEVQRAAEEKIRNAGREVEVAQEEVERLKKRLFEVQERSQSEAARITRELHASEAARQALEEHFHLAEDANGQRALIENLRREKEALERRVLELEQTNAAIRDQVASFTMELQNDPVVKSAKETQRRVQELQEQLLQAREDSQRLRDTLRAKEEELSRYQLEILRARSAETAFLHQRDEEDQRLREEYQSAKEAYERMRKALKDQMQQQQQQQQRSRVSPGKPATPNEKSGSDDDDRRDRHRRGEKKVPCGAERDSVSMREADLWRRKYLQLEQSLRDLLRERDGLARELQLTRQDVDALTSEKQSLVDLNSLLKAQLREAYRTALEYPQLTLRPPTPEQNQHQGGQKQQPATVPMQADTNLESGRAAGQDSSKPVPSLAVDALFRGVSAPQASVDAERLSALEVELAAMKANMLNHRQGVTRASRAGGGGAAAASKERDARRQLQQHQQQQKPQKSIPQTASMSRSLSRSGAPLIHRGSSAVRHYGYM</sequence>
<evidence type="ECO:0000256" key="2">
    <source>
        <dbReference type="SAM" id="MobiDB-lite"/>
    </source>
</evidence>
<evidence type="ECO:0000313" key="4">
    <source>
        <dbReference type="Proteomes" id="UP000007350"/>
    </source>
</evidence>
<dbReference type="Proteomes" id="UP000007350">
    <property type="component" value="Unassembled WGS sequence"/>
</dbReference>
<feature type="region of interest" description="Disordered" evidence="2">
    <location>
        <begin position="830"/>
        <end position="854"/>
    </location>
</feature>
<accession>K2MZL9</accession>
<feature type="compositionally biased region" description="Low complexity" evidence="2">
    <location>
        <begin position="944"/>
        <end position="960"/>
    </location>
</feature>
<feature type="compositionally biased region" description="Pro residues" evidence="2">
    <location>
        <begin position="19"/>
        <end position="28"/>
    </location>
</feature>
<dbReference type="EMBL" id="AHKC01010941">
    <property type="protein sequence ID" value="EKF31209.1"/>
    <property type="molecule type" value="Genomic_DNA"/>
</dbReference>
<organism evidence="3 4">
    <name type="scientific">Trypanosoma cruzi marinkellei</name>
    <dbReference type="NCBI Taxonomy" id="85056"/>
    <lineage>
        <taxon>Eukaryota</taxon>
        <taxon>Discoba</taxon>
        <taxon>Euglenozoa</taxon>
        <taxon>Kinetoplastea</taxon>
        <taxon>Metakinetoplastina</taxon>
        <taxon>Trypanosomatida</taxon>
        <taxon>Trypanosomatidae</taxon>
        <taxon>Trypanosoma</taxon>
        <taxon>Schizotrypanum</taxon>
    </lineage>
</organism>
<feature type="compositionally biased region" description="Basic and acidic residues" evidence="2">
    <location>
        <begin position="746"/>
        <end position="757"/>
    </location>
</feature>
<evidence type="ECO:0008006" key="5">
    <source>
        <dbReference type="Google" id="ProtNLM"/>
    </source>
</evidence>
<dbReference type="AlphaFoldDB" id="K2MZL9"/>
<dbReference type="OrthoDB" id="250544at2759"/>
<proteinExistence type="predicted"/>
<keyword evidence="1" id="KW-0175">Coiled coil</keyword>
<feature type="coiled-coil region" evidence="1">
    <location>
        <begin position="110"/>
        <end position="240"/>
    </location>
</feature>
<feature type="coiled-coil region" evidence="1">
    <location>
        <begin position="762"/>
        <end position="803"/>
    </location>
</feature>
<feature type="compositionally biased region" description="Low complexity" evidence="2">
    <location>
        <begin position="840"/>
        <end position="850"/>
    </location>
</feature>
<gene>
    <name evidence="3" type="ORF">MOQ_004958</name>
</gene>
<keyword evidence="4" id="KW-1185">Reference proteome</keyword>
<feature type="compositionally biased region" description="Polar residues" evidence="2">
    <location>
        <begin position="961"/>
        <end position="970"/>
    </location>
</feature>
<comment type="caution">
    <text evidence="3">The sequence shown here is derived from an EMBL/GenBank/DDBJ whole genome shotgun (WGS) entry which is preliminary data.</text>
</comment>